<dbReference type="InterPro" id="IPR013083">
    <property type="entry name" value="Znf_RING/FYVE/PHD"/>
</dbReference>
<evidence type="ECO:0000256" key="7">
    <source>
        <dbReference type="ARBA" id="ARBA00022786"/>
    </source>
</evidence>
<organism evidence="12 13">
    <name type="scientific">Dentiscutata erythropus</name>
    <dbReference type="NCBI Taxonomy" id="1348616"/>
    <lineage>
        <taxon>Eukaryota</taxon>
        <taxon>Fungi</taxon>
        <taxon>Fungi incertae sedis</taxon>
        <taxon>Mucoromycota</taxon>
        <taxon>Glomeromycotina</taxon>
        <taxon>Glomeromycetes</taxon>
        <taxon>Diversisporales</taxon>
        <taxon>Gigasporaceae</taxon>
        <taxon>Dentiscutata</taxon>
    </lineage>
</organism>
<evidence type="ECO:0000259" key="10">
    <source>
        <dbReference type="PROSITE" id="PS50089"/>
    </source>
</evidence>
<keyword evidence="13" id="KW-1185">Reference proteome</keyword>
<evidence type="ECO:0000256" key="8">
    <source>
        <dbReference type="ARBA" id="ARBA00022833"/>
    </source>
</evidence>
<dbReference type="InterPro" id="IPR001841">
    <property type="entry name" value="Znf_RING"/>
</dbReference>
<keyword evidence="6 9" id="KW-0863">Zinc-finger</keyword>
<dbReference type="PROSITE" id="PS51873">
    <property type="entry name" value="TRIAD"/>
    <property type="match status" value="1"/>
</dbReference>
<dbReference type="InterPro" id="IPR044066">
    <property type="entry name" value="TRIAD_supradom"/>
</dbReference>
<dbReference type="Gene3D" id="3.30.40.10">
    <property type="entry name" value="Zinc/RING finger domain, C3HC4 (zinc finger)"/>
    <property type="match status" value="1"/>
</dbReference>
<dbReference type="PROSITE" id="PS50089">
    <property type="entry name" value="ZF_RING_2"/>
    <property type="match status" value="1"/>
</dbReference>
<dbReference type="Pfam" id="PF01485">
    <property type="entry name" value="IBR"/>
    <property type="match status" value="1"/>
</dbReference>
<dbReference type="AlphaFoldDB" id="A0A9N9P388"/>
<dbReference type="EC" id="2.3.2.31" evidence="2"/>
<sequence length="190" mass="21979">MYDLSECVICCNTENRDFRKITSNCTHKAVVCTECANKHIQKQLDEKQELQIPCPTCKKIMERHDIKQIATEELFTMYDSLAYKIAIQKIPEFRWCKAPCGAGQIHIGKDKAPVVVCENCGEKSCYVHEVIWHTGKTCRAYEMDKKQLDFATDDYISRNAKRCPKCSIPIEKIDGCNHMTCKCSYQFCWL</sequence>
<evidence type="ECO:0000256" key="5">
    <source>
        <dbReference type="ARBA" id="ARBA00022737"/>
    </source>
</evidence>
<evidence type="ECO:0000313" key="13">
    <source>
        <dbReference type="Proteomes" id="UP000789405"/>
    </source>
</evidence>
<dbReference type="Proteomes" id="UP000789405">
    <property type="component" value="Unassembled WGS sequence"/>
</dbReference>
<evidence type="ECO:0000259" key="11">
    <source>
        <dbReference type="PROSITE" id="PS51873"/>
    </source>
</evidence>
<gene>
    <name evidence="12" type="ORF">DERYTH_LOCUS20415</name>
</gene>
<name>A0A9N9P388_9GLOM</name>
<evidence type="ECO:0000313" key="12">
    <source>
        <dbReference type="EMBL" id="CAG8786008.1"/>
    </source>
</evidence>
<accession>A0A9N9P388</accession>
<dbReference type="InterPro" id="IPR002867">
    <property type="entry name" value="IBR_dom"/>
</dbReference>
<dbReference type="GO" id="GO:0008270">
    <property type="term" value="F:zinc ion binding"/>
    <property type="evidence" value="ECO:0007669"/>
    <property type="project" value="UniProtKB-KW"/>
</dbReference>
<keyword evidence="4" id="KW-0479">Metal-binding</keyword>
<evidence type="ECO:0000256" key="6">
    <source>
        <dbReference type="ARBA" id="ARBA00022771"/>
    </source>
</evidence>
<evidence type="ECO:0000256" key="1">
    <source>
        <dbReference type="ARBA" id="ARBA00001798"/>
    </source>
</evidence>
<dbReference type="OrthoDB" id="1431934at2759"/>
<dbReference type="Gene3D" id="1.20.120.1750">
    <property type="match status" value="1"/>
</dbReference>
<keyword evidence="3" id="KW-0808">Transferase</keyword>
<dbReference type="EMBL" id="CAJVPY010024013">
    <property type="protein sequence ID" value="CAG8786008.1"/>
    <property type="molecule type" value="Genomic_DNA"/>
</dbReference>
<keyword evidence="8" id="KW-0862">Zinc</keyword>
<dbReference type="CDD" id="cd20335">
    <property type="entry name" value="BRcat_RBR"/>
    <property type="match status" value="1"/>
</dbReference>
<dbReference type="PANTHER" id="PTHR11685">
    <property type="entry name" value="RBR FAMILY RING FINGER AND IBR DOMAIN-CONTAINING"/>
    <property type="match status" value="1"/>
</dbReference>
<dbReference type="GO" id="GO:0016567">
    <property type="term" value="P:protein ubiquitination"/>
    <property type="evidence" value="ECO:0007669"/>
    <property type="project" value="InterPro"/>
</dbReference>
<keyword evidence="5" id="KW-0677">Repeat</keyword>
<feature type="domain" description="RING-type" evidence="10">
    <location>
        <begin position="7"/>
        <end position="58"/>
    </location>
</feature>
<evidence type="ECO:0000256" key="2">
    <source>
        <dbReference type="ARBA" id="ARBA00012251"/>
    </source>
</evidence>
<keyword evidence="7" id="KW-0833">Ubl conjugation pathway</keyword>
<evidence type="ECO:0000256" key="9">
    <source>
        <dbReference type="PROSITE-ProRule" id="PRU00175"/>
    </source>
</evidence>
<dbReference type="SUPFAM" id="SSF57850">
    <property type="entry name" value="RING/U-box"/>
    <property type="match status" value="3"/>
</dbReference>
<feature type="domain" description="RING-type" evidence="11">
    <location>
        <begin position="3"/>
        <end position="190"/>
    </location>
</feature>
<evidence type="ECO:0000256" key="3">
    <source>
        <dbReference type="ARBA" id="ARBA00022679"/>
    </source>
</evidence>
<reference evidence="12" key="1">
    <citation type="submission" date="2021-06" db="EMBL/GenBank/DDBJ databases">
        <authorList>
            <person name="Kallberg Y."/>
            <person name="Tangrot J."/>
            <person name="Rosling A."/>
        </authorList>
    </citation>
    <scope>NUCLEOTIDE SEQUENCE</scope>
    <source>
        <strain evidence="12">MA453B</strain>
    </source>
</reference>
<dbReference type="GO" id="GO:0061630">
    <property type="term" value="F:ubiquitin protein ligase activity"/>
    <property type="evidence" value="ECO:0007669"/>
    <property type="project" value="UniProtKB-EC"/>
</dbReference>
<dbReference type="InterPro" id="IPR031127">
    <property type="entry name" value="E3_UB_ligase_RBR"/>
</dbReference>
<comment type="caution">
    <text evidence="12">The sequence shown here is derived from an EMBL/GenBank/DDBJ whole genome shotgun (WGS) entry which is preliminary data.</text>
</comment>
<feature type="non-terminal residue" evidence="12">
    <location>
        <position position="1"/>
    </location>
</feature>
<comment type="catalytic activity">
    <reaction evidence="1">
        <text>[E2 ubiquitin-conjugating enzyme]-S-ubiquitinyl-L-cysteine + [acceptor protein]-L-lysine = [E2 ubiquitin-conjugating enzyme]-L-cysteine + [acceptor protein]-N(6)-ubiquitinyl-L-lysine.</text>
        <dbReference type="EC" id="2.3.2.31"/>
    </reaction>
</comment>
<proteinExistence type="predicted"/>
<protein>
    <recommendedName>
        <fullName evidence="2">RBR-type E3 ubiquitin transferase</fullName>
        <ecNumber evidence="2">2.3.2.31</ecNumber>
    </recommendedName>
</protein>
<dbReference type="SMART" id="SM00647">
    <property type="entry name" value="IBR"/>
    <property type="match status" value="2"/>
</dbReference>
<evidence type="ECO:0000256" key="4">
    <source>
        <dbReference type="ARBA" id="ARBA00022723"/>
    </source>
</evidence>
<dbReference type="Pfam" id="PF22191">
    <property type="entry name" value="IBR_1"/>
    <property type="match status" value="1"/>
</dbReference>